<sequence>MAHDSSGVGTPTGREYVKYGAVVGTGLLAGCSADTDADRTTGAGKSTPETTRGTDAETASDAGEI</sequence>
<protein>
    <submittedName>
        <fullName evidence="2">Uncharacterized protein</fullName>
    </submittedName>
</protein>
<dbReference type="Proteomes" id="UP001254813">
    <property type="component" value="Unassembled WGS sequence"/>
</dbReference>
<feature type="compositionally biased region" description="Polar residues" evidence="1">
    <location>
        <begin position="43"/>
        <end position="53"/>
    </location>
</feature>
<organism evidence="2 3">
    <name type="scientific">Halogeometricum luteum</name>
    <dbReference type="NCBI Taxonomy" id="2950537"/>
    <lineage>
        <taxon>Archaea</taxon>
        <taxon>Methanobacteriati</taxon>
        <taxon>Methanobacteriota</taxon>
        <taxon>Stenosarchaea group</taxon>
        <taxon>Halobacteria</taxon>
        <taxon>Halobacteriales</taxon>
        <taxon>Haloferacaceae</taxon>
        <taxon>Halogeometricum</taxon>
    </lineage>
</organism>
<keyword evidence="3" id="KW-1185">Reference proteome</keyword>
<comment type="caution">
    <text evidence="2">The sequence shown here is derived from an EMBL/GenBank/DDBJ whole genome shotgun (WGS) entry which is preliminary data.</text>
</comment>
<accession>A0ABU2FZS7</accession>
<reference evidence="2 3" key="1">
    <citation type="submission" date="2022-06" db="EMBL/GenBank/DDBJ databases">
        <title>Halogeometricum sp. a new haloarchaeum isolate from saline soil.</title>
        <authorList>
            <person name="Strakova D."/>
            <person name="Galisteo C."/>
            <person name="Sanchez-Porro C."/>
            <person name="Ventosa A."/>
        </authorList>
    </citation>
    <scope>NUCLEOTIDE SEQUENCE [LARGE SCALE GENOMIC DNA]</scope>
    <source>
        <strain evidence="3">S3BR25-2</strain>
    </source>
</reference>
<evidence type="ECO:0000256" key="1">
    <source>
        <dbReference type="SAM" id="MobiDB-lite"/>
    </source>
</evidence>
<gene>
    <name evidence="2" type="ORF">NDI79_06065</name>
</gene>
<name>A0ABU2FZS7_9EURY</name>
<proteinExistence type="predicted"/>
<feature type="region of interest" description="Disordered" evidence="1">
    <location>
        <begin position="31"/>
        <end position="65"/>
    </location>
</feature>
<evidence type="ECO:0000313" key="3">
    <source>
        <dbReference type="Proteomes" id="UP001254813"/>
    </source>
</evidence>
<dbReference type="EMBL" id="JAMQOQ010000001">
    <property type="protein sequence ID" value="MDS0293736.1"/>
    <property type="molecule type" value="Genomic_DNA"/>
</dbReference>
<evidence type="ECO:0000313" key="2">
    <source>
        <dbReference type="EMBL" id="MDS0293736.1"/>
    </source>
</evidence>
<dbReference type="RefSeq" id="WP_310927549.1">
    <property type="nucleotide sequence ID" value="NZ_JAMQOQ010000001.1"/>
</dbReference>